<comment type="caution">
    <text evidence="1">The sequence shown here is derived from an EMBL/GenBank/DDBJ whole genome shotgun (WGS) entry which is preliminary data.</text>
</comment>
<sequence length="40" mass="4841">MVYLPEKDIRHYHLEAPVTMAIFYDIAPTFFGQLTRWKKI</sequence>
<protein>
    <submittedName>
        <fullName evidence="1">Uncharacterized protein</fullName>
    </submittedName>
</protein>
<organism evidence="1 2">
    <name type="scientific">Vitis rotundifolia</name>
    <name type="common">Muscadine grape</name>
    <dbReference type="NCBI Taxonomy" id="103349"/>
    <lineage>
        <taxon>Eukaryota</taxon>
        <taxon>Viridiplantae</taxon>
        <taxon>Streptophyta</taxon>
        <taxon>Embryophyta</taxon>
        <taxon>Tracheophyta</taxon>
        <taxon>Spermatophyta</taxon>
        <taxon>Magnoliopsida</taxon>
        <taxon>eudicotyledons</taxon>
        <taxon>Gunneridae</taxon>
        <taxon>Pentapetalae</taxon>
        <taxon>rosids</taxon>
        <taxon>Vitales</taxon>
        <taxon>Vitaceae</taxon>
        <taxon>Viteae</taxon>
        <taxon>Vitis</taxon>
    </lineage>
</organism>
<dbReference type="Proteomes" id="UP001168098">
    <property type="component" value="Unassembled WGS sequence"/>
</dbReference>
<accession>A0AA39DD12</accession>
<evidence type="ECO:0000313" key="2">
    <source>
        <dbReference type="Proteomes" id="UP001168098"/>
    </source>
</evidence>
<evidence type="ECO:0000313" key="1">
    <source>
        <dbReference type="EMBL" id="KAJ9679165.1"/>
    </source>
</evidence>
<reference evidence="1 2" key="1">
    <citation type="journal article" date="2023" name="BMC Biotechnol.">
        <title>Vitis rotundifolia cv Carlos genome sequencing.</title>
        <authorList>
            <person name="Huff M."/>
            <person name="Hulse-Kemp A."/>
            <person name="Scheffler B."/>
            <person name="Youngblood R."/>
            <person name="Simpson S."/>
            <person name="Babiker E."/>
            <person name="Staton M."/>
        </authorList>
    </citation>
    <scope>NUCLEOTIDE SEQUENCE [LARGE SCALE GENOMIC DNA]</scope>
    <source>
        <tissue evidence="1">Leaf</tissue>
    </source>
</reference>
<keyword evidence="2" id="KW-1185">Reference proteome</keyword>
<dbReference type="EMBL" id="JARBHA010000016">
    <property type="protein sequence ID" value="KAJ9679165.1"/>
    <property type="molecule type" value="Genomic_DNA"/>
</dbReference>
<proteinExistence type="predicted"/>
<gene>
    <name evidence="1" type="ORF">PVL29_021176</name>
</gene>
<dbReference type="AlphaFoldDB" id="A0AA39DD12"/>
<name>A0AA39DD12_VITRO</name>